<dbReference type="GO" id="GO:0000160">
    <property type="term" value="P:phosphorelay signal transduction system"/>
    <property type="evidence" value="ECO:0007669"/>
    <property type="project" value="InterPro"/>
</dbReference>
<feature type="modified residue" description="4-aspartylphosphate" evidence="1">
    <location>
        <position position="76"/>
    </location>
</feature>
<dbReference type="PROSITE" id="PS50110">
    <property type="entry name" value="RESPONSE_REGULATORY"/>
    <property type="match status" value="1"/>
</dbReference>
<dbReference type="AlphaFoldDB" id="A0A2W5S4B8"/>
<name>A0A2W5S4B8_CERSP</name>
<dbReference type="InterPro" id="IPR011006">
    <property type="entry name" value="CheY-like_superfamily"/>
</dbReference>
<feature type="domain" description="Response regulatory" evidence="2">
    <location>
        <begin position="27"/>
        <end position="137"/>
    </location>
</feature>
<accession>A0A2W5S4B8</accession>
<gene>
    <name evidence="3" type="ORF">DI533_17565</name>
</gene>
<dbReference type="InterPro" id="IPR001789">
    <property type="entry name" value="Sig_transdc_resp-reg_receiver"/>
</dbReference>
<dbReference type="Gene3D" id="3.40.50.2300">
    <property type="match status" value="1"/>
</dbReference>
<protein>
    <recommendedName>
        <fullName evidence="2">Response regulatory domain-containing protein</fullName>
    </recommendedName>
</protein>
<organism evidence="3 4">
    <name type="scientific">Cereibacter sphaeroides</name>
    <name type="common">Rhodobacter sphaeroides</name>
    <dbReference type="NCBI Taxonomy" id="1063"/>
    <lineage>
        <taxon>Bacteria</taxon>
        <taxon>Pseudomonadati</taxon>
        <taxon>Pseudomonadota</taxon>
        <taxon>Alphaproteobacteria</taxon>
        <taxon>Rhodobacterales</taxon>
        <taxon>Paracoccaceae</taxon>
        <taxon>Cereibacter</taxon>
    </lineage>
</organism>
<evidence type="ECO:0000259" key="2">
    <source>
        <dbReference type="PROSITE" id="PS50110"/>
    </source>
</evidence>
<dbReference type="EMBL" id="QFQS01000005">
    <property type="protein sequence ID" value="PZQ95852.1"/>
    <property type="molecule type" value="Genomic_DNA"/>
</dbReference>
<evidence type="ECO:0000313" key="4">
    <source>
        <dbReference type="Proteomes" id="UP000248975"/>
    </source>
</evidence>
<sequence>MPVPDHIPPGADPAQGQQPALPLQGLTILAVEDSRFASEALRLLCLRSGARLRRAETMAAAARHLALYRPDAVIVDLGLPDGDGAQLIARLSQAGLTVFGTSGDPEGSRVALYHGARAFFDKPMENIAIFQSYILSHIPGRVMVATDKEGRLQPDRLALQDDLLRAAELLGATPDGATRRYVAGFLGSIAQSARDPALAQAARRAAISTDALPQLHALLNARLAAGSDVFAVPENFVP</sequence>
<dbReference type="SMART" id="SM00448">
    <property type="entry name" value="REC"/>
    <property type="match status" value="1"/>
</dbReference>
<dbReference type="Proteomes" id="UP000248975">
    <property type="component" value="Unassembled WGS sequence"/>
</dbReference>
<proteinExistence type="predicted"/>
<dbReference type="Pfam" id="PF00072">
    <property type="entry name" value="Response_reg"/>
    <property type="match status" value="1"/>
</dbReference>
<dbReference type="CDD" id="cd00156">
    <property type="entry name" value="REC"/>
    <property type="match status" value="1"/>
</dbReference>
<comment type="caution">
    <text evidence="3">The sequence shown here is derived from an EMBL/GenBank/DDBJ whole genome shotgun (WGS) entry which is preliminary data.</text>
</comment>
<evidence type="ECO:0000256" key="1">
    <source>
        <dbReference type="PROSITE-ProRule" id="PRU00169"/>
    </source>
</evidence>
<keyword evidence="1" id="KW-0597">Phosphoprotein</keyword>
<evidence type="ECO:0000313" key="3">
    <source>
        <dbReference type="EMBL" id="PZQ95852.1"/>
    </source>
</evidence>
<reference evidence="3 4" key="1">
    <citation type="submission" date="2017-08" db="EMBL/GenBank/DDBJ databases">
        <title>Infants hospitalized years apart are colonized by the same room-sourced microbial strains.</title>
        <authorList>
            <person name="Brooks B."/>
            <person name="Olm M.R."/>
            <person name="Firek B.A."/>
            <person name="Baker R."/>
            <person name="Thomas B.C."/>
            <person name="Morowitz M.J."/>
            <person name="Banfield J.F."/>
        </authorList>
    </citation>
    <scope>NUCLEOTIDE SEQUENCE [LARGE SCALE GENOMIC DNA]</scope>
    <source>
        <strain evidence="3">S2_003_000_R2_11</strain>
    </source>
</reference>
<dbReference type="SUPFAM" id="SSF52172">
    <property type="entry name" value="CheY-like"/>
    <property type="match status" value="1"/>
</dbReference>